<keyword evidence="5" id="KW-1185">Reference proteome</keyword>
<sequence>MSPNLQFITMPDNLIFLGFFFALPKLFLNSFLATFNSREHVREIGSSTPVMSILLSAMSGTHTGASSDGAGGKSQYEDQVSAAF</sequence>
<keyword evidence="2" id="KW-0812">Transmembrane</keyword>
<reference evidence="4 5" key="1">
    <citation type="submission" date="2016-03" db="EMBL/GenBank/DDBJ databases">
        <title>Whole genome sequencing of Grifola frondosa 9006-11.</title>
        <authorList>
            <person name="Min B."/>
            <person name="Park H."/>
            <person name="Kim J.-G."/>
            <person name="Cho H."/>
            <person name="Oh Y.-L."/>
            <person name="Kong W.-S."/>
            <person name="Choi I.-G."/>
        </authorList>
    </citation>
    <scope>NUCLEOTIDE SEQUENCE [LARGE SCALE GENOMIC DNA]</scope>
    <source>
        <strain evidence="4 5">9006-11</strain>
    </source>
</reference>
<name>A0A1C7MI90_GRIFR</name>
<feature type="domain" description="DUF6534" evidence="3">
    <location>
        <begin position="7"/>
        <end position="40"/>
    </location>
</feature>
<dbReference type="OrthoDB" id="3268207at2759"/>
<keyword evidence="2" id="KW-0472">Membrane</keyword>
<feature type="transmembrane region" description="Helical" evidence="2">
    <location>
        <begin position="14"/>
        <end position="35"/>
    </location>
</feature>
<evidence type="ECO:0000313" key="5">
    <source>
        <dbReference type="Proteomes" id="UP000092993"/>
    </source>
</evidence>
<evidence type="ECO:0000256" key="2">
    <source>
        <dbReference type="SAM" id="Phobius"/>
    </source>
</evidence>
<protein>
    <recommendedName>
        <fullName evidence="3">DUF6534 domain-containing protein</fullName>
    </recommendedName>
</protein>
<accession>A0A1C7MI90</accession>
<gene>
    <name evidence="4" type="ORF">A0H81_03513</name>
</gene>
<dbReference type="InterPro" id="IPR045339">
    <property type="entry name" value="DUF6534"/>
</dbReference>
<evidence type="ECO:0000256" key="1">
    <source>
        <dbReference type="SAM" id="MobiDB-lite"/>
    </source>
</evidence>
<comment type="caution">
    <text evidence="4">The sequence shown here is derived from an EMBL/GenBank/DDBJ whole genome shotgun (WGS) entry which is preliminary data.</text>
</comment>
<dbReference type="EMBL" id="LUGG01000003">
    <property type="protein sequence ID" value="OBZ76583.1"/>
    <property type="molecule type" value="Genomic_DNA"/>
</dbReference>
<organism evidence="4 5">
    <name type="scientific">Grifola frondosa</name>
    <name type="common">Maitake</name>
    <name type="synonym">Polyporus frondosus</name>
    <dbReference type="NCBI Taxonomy" id="5627"/>
    <lineage>
        <taxon>Eukaryota</taxon>
        <taxon>Fungi</taxon>
        <taxon>Dikarya</taxon>
        <taxon>Basidiomycota</taxon>
        <taxon>Agaricomycotina</taxon>
        <taxon>Agaricomycetes</taxon>
        <taxon>Polyporales</taxon>
        <taxon>Grifolaceae</taxon>
        <taxon>Grifola</taxon>
    </lineage>
</organism>
<proteinExistence type="predicted"/>
<feature type="region of interest" description="Disordered" evidence="1">
    <location>
        <begin position="61"/>
        <end position="84"/>
    </location>
</feature>
<evidence type="ECO:0000259" key="3">
    <source>
        <dbReference type="Pfam" id="PF20152"/>
    </source>
</evidence>
<dbReference type="AlphaFoldDB" id="A0A1C7MI90"/>
<dbReference type="Pfam" id="PF20152">
    <property type="entry name" value="DUF6534"/>
    <property type="match status" value="1"/>
</dbReference>
<dbReference type="Proteomes" id="UP000092993">
    <property type="component" value="Unassembled WGS sequence"/>
</dbReference>
<evidence type="ECO:0000313" key="4">
    <source>
        <dbReference type="EMBL" id="OBZ76583.1"/>
    </source>
</evidence>
<keyword evidence="2" id="KW-1133">Transmembrane helix</keyword>